<dbReference type="InterPro" id="IPR052945">
    <property type="entry name" value="Mitotic_Regulator"/>
</dbReference>
<reference evidence="1" key="1">
    <citation type="submission" date="2018-10" db="EMBL/GenBank/DDBJ databases">
        <title>Hidden diversity of soil giant viruses.</title>
        <authorList>
            <person name="Schulz F."/>
            <person name="Alteio L."/>
            <person name="Goudeau D."/>
            <person name="Ryan E.M."/>
            <person name="Malmstrom R.R."/>
            <person name="Blanchard J."/>
            <person name="Woyke T."/>
        </authorList>
    </citation>
    <scope>NUCLEOTIDE SEQUENCE</scope>
    <source>
        <strain evidence="1">BAV1</strain>
    </source>
</reference>
<dbReference type="InterPro" id="IPR011990">
    <property type="entry name" value="TPR-like_helical_dom_sf"/>
</dbReference>
<dbReference type="SMART" id="SM00671">
    <property type="entry name" value="SEL1"/>
    <property type="match status" value="3"/>
</dbReference>
<gene>
    <name evidence="1" type="ORF">Barrevirus34_1</name>
</gene>
<evidence type="ECO:0008006" key="2">
    <source>
        <dbReference type="Google" id="ProtNLM"/>
    </source>
</evidence>
<sequence length="248" mass="28053">GGFGVLKDTAKGFQLFQNAVNNSSILALNSLGHCYHHGIGIPQDYKKAKELYEMAISRLPTYGAPHNNLGVLYKCGLGCDIDVNRGIELYQKASDLKCYTGTSNLAVYYDNLGNYDQSVKLHEVAIKEGNIVISMKRLALIYEKGLGTCNIDLEKSRDLLKMALTTLRQENVQDKKEIDVIVERIYNLYKSTVLKDNYEDTINFFNQMGLPGKLQMLYKFDNTIMNYIFSNIDLNKKIETNKKLILAP</sequence>
<evidence type="ECO:0000313" key="1">
    <source>
        <dbReference type="EMBL" id="AYV77316.1"/>
    </source>
</evidence>
<dbReference type="SUPFAM" id="SSF81901">
    <property type="entry name" value="HCP-like"/>
    <property type="match status" value="1"/>
</dbReference>
<protein>
    <recommendedName>
        <fullName evidence="2">TPR repeat protein</fullName>
    </recommendedName>
</protein>
<proteinExistence type="predicted"/>
<dbReference type="InterPro" id="IPR006597">
    <property type="entry name" value="Sel1-like"/>
</dbReference>
<dbReference type="Pfam" id="PF08238">
    <property type="entry name" value="Sel1"/>
    <property type="match status" value="4"/>
</dbReference>
<dbReference type="PANTHER" id="PTHR43628">
    <property type="entry name" value="ACTIVATOR OF C KINASE PROTEIN 1-RELATED"/>
    <property type="match status" value="1"/>
</dbReference>
<name>A0A3G4ZQY9_9VIRU</name>
<feature type="non-terminal residue" evidence="1">
    <location>
        <position position="1"/>
    </location>
</feature>
<dbReference type="PANTHER" id="PTHR43628:SF1">
    <property type="entry name" value="CHITIN SYNTHASE REGULATORY FACTOR 2-RELATED"/>
    <property type="match status" value="1"/>
</dbReference>
<organism evidence="1">
    <name type="scientific">Barrevirus sp</name>
    <dbReference type="NCBI Taxonomy" id="2487763"/>
    <lineage>
        <taxon>Viruses</taxon>
        <taxon>Varidnaviria</taxon>
        <taxon>Bamfordvirae</taxon>
        <taxon>Nucleocytoviricota</taxon>
        <taxon>Megaviricetes</taxon>
        <taxon>Imitervirales</taxon>
        <taxon>Mimiviridae</taxon>
        <taxon>Klosneuvirinae</taxon>
    </lineage>
</organism>
<dbReference type="EMBL" id="MK072031">
    <property type="protein sequence ID" value="AYV77316.1"/>
    <property type="molecule type" value="Genomic_DNA"/>
</dbReference>
<accession>A0A3G4ZQY9</accession>
<dbReference type="Gene3D" id="1.25.40.10">
    <property type="entry name" value="Tetratricopeptide repeat domain"/>
    <property type="match status" value="1"/>
</dbReference>